<dbReference type="AlphaFoldDB" id="A0A6A6CVK0"/>
<feature type="compositionally biased region" description="Pro residues" evidence="1">
    <location>
        <begin position="292"/>
        <end position="303"/>
    </location>
</feature>
<evidence type="ECO:0000313" key="2">
    <source>
        <dbReference type="EMBL" id="KAF2169536.1"/>
    </source>
</evidence>
<evidence type="ECO:0000313" key="3">
    <source>
        <dbReference type="Proteomes" id="UP000799537"/>
    </source>
</evidence>
<accession>A0A6A6CVK0</accession>
<proteinExistence type="predicted"/>
<protein>
    <submittedName>
        <fullName evidence="2">Uncharacterized protein</fullName>
    </submittedName>
</protein>
<gene>
    <name evidence="2" type="ORF">M409DRAFT_64650</name>
</gene>
<keyword evidence="3" id="KW-1185">Reference proteome</keyword>
<dbReference type="OrthoDB" id="5226911at2759"/>
<dbReference type="RefSeq" id="XP_033670425.1">
    <property type="nucleotide sequence ID" value="XM_033816168.1"/>
</dbReference>
<feature type="compositionally biased region" description="Basic and acidic residues" evidence="1">
    <location>
        <begin position="154"/>
        <end position="164"/>
    </location>
</feature>
<dbReference type="EMBL" id="ML993587">
    <property type="protein sequence ID" value="KAF2169536.1"/>
    <property type="molecule type" value="Genomic_DNA"/>
</dbReference>
<feature type="compositionally biased region" description="Basic and acidic residues" evidence="1">
    <location>
        <begin position="269"/>
        <end position="278"/>
    </location>
</feature>
<reference evidence="2" key="1">
    <citation type="journal article" date="2020" name="Stud. Mycol.">
        <title>101 Dothideomycetes genomes: a test case for predicting lifestyles and emergence of pathogens.</title>
        <authorList>
            <person name="Haridas S."/>
            <person name="Albert R."/>
            <person name="Binder M."/>
            <person name="Bloem J."/>
            <person name="Labutti K."/>
            <person name="Salamov A."/>
            <person name="Andreopoulos B."/>
            <person name="Baker S."/>
            <person name="Barry K."/>
            <person name="Bills G."/>
            <person name="Bluhm B."/>
            <person name="Cannon C."/>
            <person name="Castanera R."/>
            <person name="Culley D."/>
            <person name="Daum C."/>
            <person name="Ezra D."/>
            <person name="Gonzalez J."/>
            <person name="Henrissat B."/>
            <person name="Kuo A."/>
            <person name="Liang C."/>
            <person name="Lipzen A."/>
            <person name="Lutzoni F."/>
            <person name="Magnuson J."/>
            <person name="Mondo S."/>
            <person name="Nolan M."/>
            <person name="Ohm R."/>
            <person name="Pangilinan J."/>
            <person name="Park H.-J."/>
            <person name="Ramirez L."/>
            <person name="Alfaro M."/>
            <person name="Sun H."/>
            <person name="Tritt A."/>
            <person name="Yoshinaga Y."/>
            <person name="Zwiers L.-H."/>
            <person name="Turgeon B."/>
            <person name="Goodwin S."/>
            <person name="Spatafora J."/>
            <person name="Crous P."/>
            <person name="Grigoriev I."/>
        </authorList>
    </citation>
    <scope>NUCLEOTIDE SEQUENCE</scope>
    <source>
        <strain evidence="2">ATCC 36951</strain>
    </source>
</reference>
<feature type="compositionally biased region" description="Low complexity" evidence="1">
    <location>
        <begin position="217"/>
        <end position="232"/>
    </location>
</feature>
<feature type="region of interest" description="Disordered" evidence="1">
    <location>
        <begin position="154"/>
        <end position="313"/>
    </location>
</feature>
<evidence type="ECO:0000256" key="1">
    <source>
        <dbReference type="SAM" id="MobiDB-lite"/>
    </source>
</evidence>
<dbReference type="Proteomes" id="UP000799537">
    <property type="component" value="Unassembled WGS sequence"/>
</dbReference>
<organism evidence="2 3">
    <name type="scientific">Zasmidium cellare ATCC 36951</name>
    <dbReference type="NCBI Taxonomy" id="1080233"/>
    <lineage>
        <taxon>Eukaryota</taxon>
        <taxon>Fungi</taxon>
        <taxon>Dikarya</taxon>
        <taxon>Ascomycota</taxon>
        <taxon>Pezizomycotina</taxon>
        <taxon>Dothideomycetes</taxon>
        <taxon>Dothideomycetidae</taxon>
        <taxon>Mycosphaerellales</taxon>
        <taxon>Mycosphaerellaceae</taxon>
        <taxon>Zasmidium</taxon>
    </lineage>
</organism>
<name>A0A6A6CVK0_ZASCE</name>
<feature type="compositionally biased region" description="Basic residues" evidence="1">
    <location>
        <begin position="173"/>
        <end position="186"/>
    </location>
</feature>
<dbReference type="GeneID" id="54569440"/>
<sequence>MAQTNVSSCVISIIASFTSGLDVFKKFHESRKSRKRRSKKNASVDDEELRLARSLRQGPEDIGREYQRSIQVAADQFAHGDGVAQTALAEILLKLNTGLVTIINTFLTRDKQDTKLDYQSLTSLSERSRIDTCRTLRQLYRRITRVRVPARVYPDNHRQEDRARARSNLSAASRRKISSPKHHKVKGPMLARVVIADSSRPSQVAMVRPGERRRKSGQSSSSASPKVQSTTSLALQAPELPLRPPNHRSQTLPEGDRRPQRKHSAMDIPKVRREEKLRATQSTPRLAAPLPDYEPLPPIPNSAPLPAMEPRRRKPTPTYYSIESDATKLGEIPMHKWAEPYDFDAMSRLNREAEMNGWPIRDMVGNVQQPAKRKGILGLFRRRRANA</sequence>